<accession>A0A0L0NPX6</accession>
<sequence>MTIFEMRPERPKQIAEIIQPLHVSIILKMMPQQL</sequence>
<gene>
    <name evidence="1" type="ORF">QG37_08053</name>
</gene>
<protein>
    <submittedName>
        <fullName evidence="1">Uncharacterized protein</fullName>
    </submittedName>
</protein>
<dbReference type="AlphaFoldDB" id="A0A0L0NPX6"/>
<organism evidence="1 2">
    <name type="scientific">Candidozyma auris</name>
    <name type="common">Yeast</name>
    <name type="synonym">Candida auris</name>
    <dbReference type="NCBI Taxonomy" id="498019"/>
    <lineage>
        <taxon>Eukaryota</taxon>
        <taxon>Fungi</taxon>
        <taxon>Dikarya</taxon>
        <taxon>Ascomycota</taxon>
        <taxon>Saccharomycotina</taxon>
        <taxon>Pichiomycetes</taxon>
        <taxon>Metschnikowiaceae</taxon>
        <taxon>Candidozyma</taxon>
    </lineage>
</organism>
<comment type="caution">
    <text evidence="1">The sequence shown here is derived from an EMBL/GenBank/DDBJ whole genome shotgun (WGS) entry which is preliminary data.</text>
</comment>
<dbReference type="Proteomes" id="UP000037122">
    <property type="component" value="Unassembled WGS sequence"/>
</dbReference>
<dbReference type="EMBL" id="LGST01000066">
    <property type="protein sequence ID" value="KND95725.1"/>
    <property type="molecule type" value="Genomic_DNA"/>
</dbReference>
<reference evidence="2" key="1">
    <citation type="journal article" date="2015" name="BMC Genomics">
        <title>Draft genome of a commonly misdiagnosed multidrug resistant pathogen Candida auris.</title>
        <authorList>
            <person name="Chatterjee S."/>
            <person name="Alampalli S.V."/>
            <person name="Nageshan R.K."/>
            <person name="Chettiar S.T."/>
            <person name="Joshi S."/>
            <person name="Tatu U.S."/>
        </authorList>
    </citation>
    <scope>NUCLEOTIDE SEQUENCE [LARGE SCALE GENOMIC DNA]</scope>
    <source>
        <strain evidence="2">6684</strain>
    </source>
</reference>
<evidence type="ECO:0000313" key="1">
    <source>
        <dbReference type="EMBL" id="KND95725.1"/>
    </source>
</evidence>
<dbReference type="VEuPathDB" id="FungiDB:QG37_08053"/>
<name>A0A0L0NPX6_CANAR</name>
<proteinExistence type="predicted"/>
<evidence type="ECO:0000313" key="2">
    <source>
        <dbReference type="Proteomes" id="UP000037122"/>
    </source>
</evidence>